<dbReference type="RefSeq" id="WP_115534812.1">
    <property type="nucleotide sequence ID" value="NZ_QRGA01000009.1"/>
</dbReference>
<dbReference type="AlphaFoldDB" id="A0A3D8JWV3"/>
<keyword evidence="2" id="KW-1185">Reference proteome</keyword>
<name>A0A3D8JWV3_9BURK</name>
<dbReference type="EMBL" id="QRGA01000009">
    <property type="protein sequence ID" value="RDU97623.1"/>
    <property type="molecule type" value="Genomic_DNA"/>
</dbReference>
<gene>
    <name evidence="1" type="ORF">DWV00_17245</name>
</gene>
<comment type="caution">
    <text evidence="1">The sequence shown here is derived from an EMBL/GenBank/DDBJ whole genome shotgun (WGS) entry which is preliminary data.</text>
</comment>
<protein>
    <submittedName>
        <fullName evidence="1">Uncharacterized protein</fullName>
    </submittedName>
</protein>
<organism evidence="1 2">
    <name type="scientific">Trinickia dinghuensis</name>
    <dbReference type="NCBI Taxonomy" id="2291023"/>
    <lineage>
        <taxon>Bacteria</taxon>
        <taxon>Pseudomonadati</taxon>
        <taxon>Pseudomonadota</taxon>
        <taxon>Betaproteobacteria</taxon>
        <taxon>Burkholderiales</taxon>
        <taxon>Burkholderiaceae</taxon>
        <taxon>Trinickia</taxon>
    </lineage>
</organism>
<accession>A0A3D8JWV3</accession>
<reference evidence="1 2" key="1">
    <citation type="submission" date="2018-08" db="EMBL/GenBank/DDBJ databases">
        <title>Paraburkholderia sp. DHOM06 isolated from forest soil.</title>
        <authorList>
            <person name="Gao Z.-H."/>
            <person name="Qiu L.-H."/>
        </authorList>
    </citation>
    <scope>NUCLEOTIDE SEQUENCE [LARGE SCALE GENOMIC DNA]</scope>
    <source>
        <strain evidence="1 2">DHOM06</strain>
    </source>
</reference>
<evidence type="ECO:0000313" key="2">
    <source>
        <dbReference type="Proteomes" id="UP000256838"/>
    </source>
</evidence>
<dbReference type="Proteomes" id="UP000256838">
    <property type="component" value="Unassembled WGS sequence"/>
</dbReference>
<evidence type="ECO:0000313" key="1">
    <source>
        <dbReference type="EMBL" id="RDU97623.1"/>
    </source>
</evidence>
<sequence length="273" mass="29617">MSEAVKTEDVTAAQPTFSSEELEGLFRELNLPGDPHNEADRQLLVDALVAAEEAAGNSLGTLYGRVAHTAVQPSTETSLMAGPGKFTPIRRARSAAIDATILEDTPTTGKELGRAAADLRAHRPSLSSPTVTGGIIRGTVRRLEPTDAHGLDVFIVEASRALPFKRPSFFERVLEVVRGGSESRWSTTRHGVNVDLQHGSRHWSMTFVFHKAYVVVTVEGDDKDLLKREVDSSRPDELSRTLLTALDGDVWSTQLALDTVQKGLTSGSVEILH</sequence>
<proteinExistence type="predicted"/>